<proteinExistence type="predicted"/>
<dbReference type="STRING" id="1071918.SAMN05421544_101181"/>
<keyword evidence="3" id="KW-1185">Reference proteome</keyword>
<dbReference type="SUPFAM" id="SSF56935">
    <property type="entry name" value="Porins"/>
    <property type="match status" value="1"/>
</dbReference>
<dbReference type="Pfam" id="PF07396">
    <property type="entry name" value="Porin_O_P"/>
    <property type="match status" value="1"/>
</dbReference>
<feature type="chain" id="PRO_5011672262" evidence="1">
    <location>
        <begin position="22"/>
        <end position="452"/>
    </location>
</feature>
<accession>A0A1G6YIR0</accession>
<dbReference type="EMBL" id="FNAS01000001">
    <property type="protein sequence ID" value="SDD90394.1"/>
    <property type="molecule type" value="Genomic_DNA"/>
</dbReference>
<evidence type="ECO:0000256" key="1">
    <source>
        <dbReference type="SAM" id="SignalP"/>
    </source>
</evidence>
<dbReference type="RefSeq" id="WP_092735623.1">
    <property type="nucleotide sequence ID" value="NZ_FNAS01000001.1"/>
</dbReference>
<dbReference type="InterPro" id="IPR010870">
    <property type="entry name" value="Porin_O/P"/>
</dbReference>
<dbReference type="OrthoDB" id="1151129at2"/>
<dbReference type="InterPro" id="IPR023614">
    <property type="entry name" value="Porin_dom_sf"/>
</dbReference>
<organism evidence="2 3">
    <name type="scientific">Riemerella columbipharyngis</name>
    <dbReference type="NCBI Taxonomy" id="1071918"/>
    <lineage>
        <taxon>Bacteria</taxon>
        <taxon>Pseudomonadati</taxon>
        <taxon>Bacteroidota</taxon>
        <taxon>Flavobacteriia</taxon>
        <taxon>Flavobacteriales</taxon>
        <taxon>Weeksellaceae</taxon>
        <taxon>Riemerella</taxon>
    </lineage>
</organism>
<keyword evidence="1" id="KW-0732">Signal</keyword>
<dbReference type="AlphaFoldDB" id="A0A1G6YIR0"/>
<name>A0A1G6YIR0_9FLAO</name>
<feature type="signal peptide" evidence="1">
    <location>
        <begin position="1"/>
        <end position="21"/>
    </location>
</feature>
<protein>
    <submittedName>
        <fullName evidence="2">Phosphate-selective porin OprO and OprP</fullName>
    </submittedName>
</protein>
<dbReference type="Gene3D" id="2.40.160.10">
    <property type="entry name" value="Porin"/>
    <property type="match status" value="1"/>
</dbReference>
<evidence type="ECO:0000313" key="3">
    <source>
        <dbReference type="Proteomes" id="UP000198517"/>
    </source>
</evidence>
<dbReference type="Proteomes" id="UP000198517">
    <property type="component" value="Unassembled WGS sequence"/>
</dbReference>
<evidence type="ECO:0000313" key="2">
    <source>
        <dbReference type="EMBL" id="SDD90394.1"/>
    </source>
</evidence>
<gene>
    <name evidence="2" type="ORF">SAMN05421544_101181</name>
</gene>
<reference evidence="2 3" key="1">
    <citation type="submission" date="2016-10" db="EMBL/GenBank/DDBJ databases">
        <authorList>
            <person name="de Groot N.N."/>
        </authorList>
    </citation>
    <scope>NUCLEOTIDE SEQUENCE [LARGE SCALE GENOMIC DNA]</scope>
    <source>
        <strain evidence="2 3">DSM 24015</strain>
    </source>
</reference>
<sequence>MKKNIILAAVLTLGAVGHMFAQDKAAIKPYHIYEDKDNDISITLGGRFFTDLSYNTSDFTPVKSGTNIADARLRTSLTFKNWYFYGDFDFGGGKFHQRNLFVRYYLKNDEESSKSLKFGYYAEPFSMNLNTSEYAMKFINRPSTVFALGNFRALGLTYKYYNNHFFSDQGIFTEDVLENKKPAGNQSWNVTGRYVYIPVNTPDLTLHIGGSLRYKQNNGGELINEGKTLKTNQYISSSLEMGDHNGQFLSANIPWANKLYKVGFEGLVRMPRFFARGEYIMQKITKKRPDQELFDAQLGGLWSWTTLKSWQKANPLDDSKANGGYLELGYLLNDKSHYKYNREFALIGGNYDPGAFEVVARYSYTNLNDIKEGDVFLKGKNKFYPGGKIIDYPNESMSIAGGKAHSATVGINYTINRHAIISADYTYTRLDNPYFPNDKNFNSIQARMMFSF</sequence>